<dbReference type="PANTHER" id="PTHR48111:SF17">
    <property type="entry name" value="TRANSCRIPTIONAL REGULATORY PROTEIN YPDB"/>
    <property type="match status" value="1"/>
</dbReference>
<dbReference type="Gene3D" id="3.40.50.2300">
    <property type="match status" value="1"/>
</dbReference>
<gene>
    <name evidence="5" type="ORF">HDF22_001180</name>
</gene>
<dbReference type="SMART" id="SM00448">
    <property type="entry name" value="REC"/>
    <property type="match status" value="1"/>
</dbReference>
<dbReference type="SUPFAM" id="SSF52172">
    <property type="entry name" value="CheY-like"/>
    <property type="match status" value="1"/>
</dbReference>
<dbReference type="FunFam" id="3.40.50.2300:FF:000051">
    <property type="entry name" value="Two-component response regulator yehT"/>
    <property type="match status" value="1"/>
</dbReference>
<sequence length="237" mass="27538">MMHCIIVDDEQLVRELLEDNISQMPFLHLVKTCKNPLEAIEILQTEQIDLIFLDIQMPRLNGLQFLQTLNRPPLVILVTAYEKYALEGFELNVVDYVLKPFSFERFLKACNRANDLFKLQQNNKTIVPAMPEDFFVNVEYTLVKILVADIDYIEGLKDYIKIHLSSSTKPVLTRMTIKAIEEKLPPPAFIRTHKSFLVAANKITTVKRDFVYIGQKEVPVSESYKENITRILNRLEH</sequence>
<dbReference type="GO" id="GO:0006355">
    <property type="term" value="P:regulation of DNA-templated transcription"/>
    <property type="evidence" value="ECO:0007669"/>
    <property type="project" value="TreeGrafter"/>
</dbReference>
<dbReference type="PANTHER" id="PTHR48111">
    <property type="entry name" value="REGULATOR OF RPOS"/>
    <property type="match status" value="1"/>
</dbReference>
<protein>
    <submittedName>
        <fullName evidence="5">DNA-binding LytR/AlgR family response regulator</fullName>
    </submittedName>
</protein>
<dbReference type="GO" id="GO:0000156">
    <property type="term" value="F:phosphorelay response regulator activity"/>
    <property type="evidence" value="ECO:0007669"/>
    <property type="project" value="TreeGrafter"/>
</dbReference>
<dbReference type="GO" id="GO:0000976">
    <property type="term" value="F:transcription cis-regulatory region binding"/>
    <property type="evidence" value="ECO:0007669"/>
    <property type="project" value="TreeGrafter"/>
</dbReference>
<accession>A0A841J8N1</accession>
<evidence type="ECO:0000259" key="4">
    <source>
        <dbReference type="PROSITE" id="PS50930"/>
    </source>
</evidence>
<dbReference type="AlphaFoldDB" id="A0A841J8N1"/>
<comment type="caution">
    <text evidence="5">The sequence shown here is derived from an EMBL/GenBank/DDBJ whole genome shotgun (WGS) entry which is preliminary data.</text>
</comment>
<dbReference type="SMART" id="SM00850">
    <property type="entry name" value="LytTR"/>
    <property type="match status" value="1"/>
</dbReference>
<feature type="domain" description="Response regulatory" evidence="3">
    <location>
        <begin position="3"/>
        <end position="114"/>
    </location>
</feature>
<dbReference type="InterPro" id="IPR039420">
    <property type="entry name" value="WalR-like"/>
</dbReference>
<dbReference type="PROSITE" id="PS50930">
    <property type="entry name" value="HTH_LYTTR"/>
    <property type="match status" value="1"/>
</dbReference>
<evidence type="ECO:0000256" key="2">
    <source>
        <dbReference type="PROSITE-ProRule" id="PRU00169"/>
    </source>
</evidence>
<dbReference type="InterPro" id="IPR007492">
    <property type="entry name" value="LytTR_DNA-bd_dom"/>
</dbReference>
<evidence type="ECO:0000256" key="1">
    <source>
        <dbReference type="ARBA" id="ARBA00023125"/>
    </source>
</evidence>
<dbReference type="InterPro" id="IPR001789">
    <property type="entry name" value="Sig_transdc_resp-reg_receiver"/>
</dbReference>
<keyword evidence="2" id="KW-0597">Phosphoprotein</keyword>
<dbReference type="InterPro" id="IPR011006">
    <property type="entry name" value="CheY-like_superfamily"/>
</dbReference>
<dbReference type="Pfam" id="PF00072">
    <property type="entry name" value="Response_reg"/>
    <property type="match status" value="1"/>
</dbReference>
<feature type="modified residue" description="4-aspartylphosphate" evidence="2">
    <location>
        <position position="54"/>
    </location>
</feature>
<dbReference type="Pfam" id="PF04397">
    <property type="entry name" value="LytTR"/>
    <property type="match status" value="1"/>
</dbReference>
<proteinExistence type="predicted"/>
<evidence type="ECO:0000313" key="6">
    <source>
        <dbReference type="Proteomes" id="UP000548326"/>
    </source>
</evidence>
<evidence type="ECO:0000259" key="3">
    <source>
        <dbReference type="PROSITE" id="PS50110"/>
    </source>
</evidence>
<dbReference type="PROSITE" id="PS50110">
    <property type="entry name" value="RESPONSE_REGULATORY"/>
    <property type="match status" value="1"/>
</dbReference>
<dbReference type="Proteomes" id="UP000548326">
    <property type="component" value="Unassembled WGS sequence"/>
</dbReference>
<evidence type="ECO:0000313" key="5">
    <source>
        <dbReference type="EMBL" id="MBB6127074.1"/>
    </source>
</evidence>
<name>A0A841J8N1_9SPHI</name>
<dbReference type="EMBL" id="JACHCA010000003">
    <property type="protein sequence ID" value="MBB6127074.1"/>
    <property type="molecule type" value="Genomic_DNA"/>
</dbReference>
<dbReference type="RefSeq" id="WP_183586290.1">
    <property type="nucleotide sequence ID" value="NZ_JACHCA010000003.1"/>
</dbReference>
<reference evidence="5 6" key="1">
    <citation type="submission" date="2020-08" db="EMBL/GenBank/DDBJ databases">
        <title>Genomic Encyclopedia of Type Strains, Phase IV (KMG-V): Genome sequencing to study the core and pangenomes of soil and plant-associated prokaryotes.</title>
        <authorList>
            <person name="Whitman W."/>
        </authorList>
    </citation>
    <scope>NUCLEOTIDE SEQUENCE [LARGE SCALE GENOMIC DNA]</scope>
    <source>
        <strain evidence="5 6">MP601</strain>
    </source>
</reference>
<dbReference type="GO" id="GO:0032993">
    <property type="term" value="C:protein-DNA complex"/>
    <property type="evidence" value="ECO:0007669"/>
    <property type="project" value="TreeGrafter"/>
</dbReference>
<organism evidence="5 6">
    <name type="scientific">Mucilaginibacter lappiensis</name>
    <dbReference type="NCBI Taxonomy" id="354630"/>
    <lineage>
        <taxon>Bacteria</taxon>
        <taxon>Pseudomonadati</taxon>
        <taxon>Bacteroidota</taxon>
        <taxon>Sphingobacteriia</taxon>
        <taxon>Sphingobacteriales</taxon>
        <taxon>Sphingobacteriaceae</taxon>
        <taxon>Mucilaginibacter</taxon>
    </lineage>
</organism>
<keyword evidence="1 5" id="KW-0238">DNA-binding</keyword>
<dbReference type="Gene3D" id="2.40.50.1020">
    <property type="entry name" value="LytTr DNA-binding domain"/>
    <property type="match status" value="1"/>
</dbReference>
<feature type="domain" description="HTH LytTR-type" evidence="4">
    <location>
        <begin position="134"/>
        <end position="234"/>
    </location>
</feature>
<dbReference type="GO" id="GO:0005829">
    <property type="term" value="C:cytosol"/>
    <property type="evidence" value="ECO:0007669"/>
    <property type="project" value="TreeGrafter"/>
</dbReference>